<feature type="compositionally biased region" description="Basic and acidic residues" evidence="1">
    <location>
        <begin position="190"/>
        <end position="203"/>
    </location>
</feature>
<evidence type="ECO:0000313" key="2">
    <source>
        <dbReference type="EMBL" id="KAF8438487.1"/>
    </source>
</evidence>
<feature type="compositionally biased region" description="Polar residues" evidence="1">
    <location>
        <begin position="151"/>
        <end position="164"/>
    </location>
</feature>
<feature type="region of interest" description="Disordered" evidence="1">
    <location>
        <begin position="232"/>
        <end position="302"/>
    </location>
</feature>
<reference evidence="2" key="2">
    <citation type="journal article" date="2020" name="Nat. Commun.">
        <title>Large-scale genome sequencing of mycorrhizal fungi provides insights into the early evolution of symbiotic traits.</title>
        <authorList>
            <person name="Miyauchi S."/>
            <person name="Kiss E."/>
            <person name="Kuo A."/>
            <person name="Drula E."/>
            <person name="Kohler A."/>
            <person name="Sanchez-Garcia M."/>
            <person name="Morin E."/>
            <person name="Andreopoulos B."/>
            <person name="Barry K.W."/>
            <person name="Bonito G."/>
            <person name="Buee M."/>
            <person name="Carver A."/>
            <person name="Chen C."/>
            <person name="Cichocki N."/>
            <person name="Clum A."/>
            <person name="Culley D."/>
            <person name="Crous P.W."/>
            <person name="Fauchery L."/>
            <person name="Girlanda M."/>
            <person name="Hayes R.D."/>
            <person name="Keri Z."/>
            <person name="LaButti K."/>
            <person name="Lipzen A."/>
            <person name="Lombard V."/>
            <person name="Magnuson J."/>
            <person name="Maillard F."/>
            <person name="Murat C."/>
            <person name="Nolan M."/>
            <person name="Ohm R.A."/>
            <person name="Pangilinan J."/>
            <person name="Pereira M.F."/>
            <person name="Perotto S."/>
            <person name="Peter M."/>
            <person name="Pfister S."/>
            <person name="Riley R."/>
            <person name="Sitrit Y."/>
            <person name="Stielow J.B."/>
            <person name="Szollosi G."/>
            <person name="Zifcakova L."/>
            <person name="Stursova M."/>
            <person name="Spatafora J.W."/>
            <person name="Tedersoo L."/>
            <person name="Vaario L.M."/>
            <person name="Yamada A."/>
            <person name="Yan M."/>
            <person name="Wang P."/>
            <person name="Xu J."/>
            <person name="Bruns T."/>
            <person name="Baldrian P."/>
            <person name="Vilgalys R."/>
            <person name="Dunand C."/>
            <person name="Henrissat B."/>
            <person name="Grigoriev I.V."/>
            <person name="Hibbett D."/>
            <person name="Nagy L.G."/>
            <person name="Martin F.M."/>
        </authorList>
    </citation>
    <scope>NUCLEOTIDE SEQUENCE</scope>
    <source>
        <strain evidence="2">BED1</strain>
    </source>
</reference>
<feature type="compositionally biased region" description="Pro residues" evidence="1">
    <location>
        <begin position="99"/>
        <end position="108"/>
    </location>
</feature>
<accession>A0AAD4GDI4</accession>
<feature type="compositionally biased region" description="Basic and acidic residues" evidence="1">
    <location>
        <begin position="292"/>
        <end position="302"/>
    </location>
</feature>
<dbReference type="Proteomes" id="UP001194468">
    <property type="component" value="Unassembled WGS sequence"/>
</dbReference>
<organism evidence="2 3">
    <name type="scientific">Boletus edulis BED1</name>
    <dbReference type="NCBI Taxonomy" id="1328754"/>
    <lineage>
        <taxon>Eukaryota</taxon>
        <taxon>Fungi</taxon>
        <taxon>Dikarya</taxon>
        <taxon>Basidiomycota</taxon>
        <taxon>Agaricomycotina</taxon>
        <taxon>Agaricomycetes</taxon>
        <taxon>Agaricomycetidae</taxon>
        <taxon>Boletales</taxon>
        <taxon>Boletineae</taxon>
        <taxon>Boletaceae</taxon>
        <taxon>Boletoideae</taxon>
        <taxon>Boletus</taxon>
    </lineage>
</organism>
<feature type="compositionally biased region" description="Basic and acidic residues" evidence="1">
    <location>
        <begin position="70"/>
        <end position="91"/>
    </location>
</feature>
<protein>
    <submittedName>
        <fullName evidence="2">Uncharacterized protein</fullName>
    </submittedName>
</protein>
<proteinExistence type="predicted"/>
<reference evidence="2" key="1">
    <citation type="submission" date="2019-10" db="EMBL/GenBank/DDBJ databases">
        <authorList>
            <consortium name="DOE Joint Genome Institute"/>
            <person name="Kuo A."/>
            <person name="Miyauchi S."/>
            <person name="Kiss E."/>
            <person name="Drula E."/>
            <person name="Kohler A."/>
            <person name="Sanchez-Garcia M."/>
            <person name="Andreopoulos B."/>
            <person name="Barry K.W."/>
            <person name="Bonito G."/>
            <person name="Buee M."/>
            <person name="Carver A."/>
            <person name="Chen C."/>
            <person name="Cichocki N."/>
            <person name="Clum A."/>
            <person name="Culley D."/>
            <person name="Crous P.W."/>
            <person name="Fauchery L."/>
            <person name="Girlanda M."/>
            <person name="Hayes R."/>
            <person name="Keri Z."/>
            <person name="LaButti K."/>
            <person name="Lipzen A."/>
            <person name="Lombard V."/>
            <person name="Magnuson J."/>
            <person name="Maillard F."/>
            <person name="Morin E."/>
            <person name="Murat C."/>
            <person name="Nolan M."/>
            <person name="Ohm R."/>
            <person name="Pangilinan J."/>
            <person name="Pereira M."/>
            <person name="Perotto S."/>
            <person name="Peter M."/>
            <person name="Riley R."/>
            <person name="Sitrit Y."/>
            <person name="Stielow B."/>
            <person name="Szollosi G."/>
            <person name="Zifcakova L."/>
            <person name="Stursova M."/>
            <person name="Spatafora J.W."/>
            <person name="Tedersoo L."/>
            <person name="Vaario L.-M."/>
            <person name="Yamada A."/>
            <person name="Yan M."/>
            <person name="Wang P."/>
            <person name="Xu J."/>
            <person name="Bruns T."/>
            <person name="Baldrian P."/>
            <person name="Vilgalys R."/>
            <person name="Henrissat B."/>
            <person name="Grigoriev I.V."/>
            <person name="Hibbett D."/>
            <person name="Nagy L.G."/>
            <person name="Martin F.M."/>
        </authorList>
    </citation>
    <scope>NUCLEOTIDE SEQUENCE</scope>
    <source>
        <strain evidence="2">BED1</strain>
    </source>
</reference>
<dbReference type="AlphaFoldDB" id="A0AAD4GDI4"/>
<keyword evidence="3" id="KW-1185">Reference proteome</keyword>
<evidence type="ECO:0000313" key="3">
    <source>
        <dbReference type="Proteomes" id="UP001194468"/>
    </source>
</evidence>
<dbReference type="EMBL" id="WHUW01000016">
    <property type="protein sequence ID" value="KAF8438487.1"/>
    <property type="molecule type" value="Genomic_DNA"/>
</dbReference>
<feature type="region of interest" description="Disordered" evidence="1">
    <location>
        <begin position="1"/>
        <end position="165"/>
    </location>
</feature>
<feature type="region of interest" description="Disordered" evidence="1">
    <location>
        <begin position="177"/>
        <end position="206"/>
    </location>
</feature>
<feature type="compositionally biased region" description="Basic residues" evidence="1">
    <location>
        <begin position="269"/>
        <end position="280"/>
    </location>
</feature>
<comment type="caution">
    <text evidence="2">The sequence shown here is derived from an EMBL/GenBank/DDBJ whole genome shotgun (WGS) entry which is preliminary data.</text>
</comment>
<sequence>MSGSNSHVHDDAQCEVRGLSGSANDCEDNEESRKGASTDGKLSEPVDATNEPEGSAGVGESCKGCQWVGRDGERGDEQHQHTDKICQRQERSTNVPYDSPEPPWPPDIPTNHASEPMTRQEASIEGENGHVGGGRKRSELRDGSHGGQSRGVCQNTSANTQRQGMTKMRAQIKLLEPGREGIMQGSSHSNPERPESEENEHYIDANALCHGQDAAKSAARCKSKRLETDALAGYKASQHGKHNRTTADVPEVFKPPHNHHRSPTDHANPPRRRGKLKTRPKSMIQEHSQTAIRKDGGTGVDRSQRVHLEAIEW</sequence>
<evidence type="ECO:0000256" key="1">
    <source>
        <dbReference type="SAM" id="MobiDB-lite"/>
    </source>
</evidence>
<gene>
    <name evidence="2" type="ORF">L210DRAFT_3504896</name>
</gene>
<name>A0AAD4GDI4_BOLED</name>
<feature type="compositionally biased region" description="Basic and acidic residues" evidence="1">
    <location>
        <begin position="31"/>
        <end position="44"/>
    </location>
</feature>